<proteinExistence type="predicted"/>
<evidence type="ECO:0000313" key="2">
    <source>
        <dbReference type="Proteomes" id="UP000886520"/>
    </source>
</evidence>
<sequence length="183" mass="21249">MQASNNALNGDKDFESQKALRRLAWNLAWAGSNGAFEWAEFESNKVSIVAGVQKRQDMALIMDLAVVSLRCFVHQFEATCTDLWRLEEKTLERFPDIGLLKCFKALSPCCFPFGIAYKHFGYDMIEKILDFYGTPLSAYDFEDVIMLWRNGAKTSRHIFNEPKRWLRRHVDISSLNFFDYVLI</sequence>
<keyword evidence="2" id="KW-1185">Reference proteome</keyword>
<gene>
    <name evidence="1" type="ORF">GOP47_0021482</name>
</gene>
<name>A0A9D4Z6K3_ADICA</name>
<protein>
    <submittedName>
        <fullName evidence="1">Uncharacterized protein</fullName>
    </submittedName>
</protein>
<organism evidence="1 2">
    <name type="scientific">Adiantum capillus-veneris</name>
    <name type="common">Maidenhair fern</name>
    <dbReference type="NCBI Taxonomy" id="13818"/>
    <lineage>
        <taxon>Eukaryota</taxon>
        <taxon>Viridiplantae</taxon>
        <taxon>Streptophyta</taxon>
        <taxon>Embryophyta</taxon>
        <taxon>Tracheophyta</taxon>
        <taxon>Polypodiopsida</taxon>
        <taxon>Polypodiidae</taxon>
        <taxon>Polypodiales</taxon>
        <taxon>Pteridineae</taxon>
        <taxon>Pteridaceae</taxon>
        <taxon>Vittarioideae</taxon>
        <taxon>Adiantum</taxon>
    </lineage>
</organism>
<dbReference type="EMBL" id="JABFUD020000021">
    <property type="protein sequence ID" value="KAI5062935.1"/>
    <property type="molecule type" value="Genomic_DNA"/>
</dbReference>
<accession>A0A9D4Z6K3</accession>
<dbReference type="OrthoDB" id="6157400at2759"/>
<reference evidence="1" key="1">
    <citation type="submission" date="2021-01" db="EMBL/GenBank/DDBJ databases">
        <title>Adiantum capillus-veneris genome.</title>
        <authorList>
            <person name="Fang Y."/>
            <person name="Liao Q."/>
        </authorList>
    </citation>
    <scope>NUCLEOTIDE SEQUENCE</scope>
    <source>
        <strain evidence="1">H3</strain>
        <tissue evidence="1">Leaf</tissue>
    </source>
</reference>
<dbReference type="Proteomes" id="UP000886520">
    <property type="component" value="Chromosome 21"/>
</dbReference>
<comment type="caution">
    <text evidence="1">The sequence shown here is derived from an EMBL/GenBank/DDBJ whole genome shotgun (WGS) entry which is preliminary data.</text>
</comment>
<dbReference type="AlphaFoldDB" id="A0A9D4Z6K3"/>
<evidence type="ECO:0000313" key="1">
    <source>
        <dbReference type="EMBL" id="KAI5062935.1"/>
    </source>
</evidence>